<feature type="compositionally biased region" description="Low complexity" evidence="1">
    <location>
        <begin position="279"/>
        <end position="294"/>
    </location>
</feature>
<dbReference type="GO" id="GO:0005802">
    <property type="term" value="C:trans-Golgi network"/>
    <property type="evidence" value="ECO:0007669"/>
    <property type="project" value="TreeGrafter"/>
</dbReference>
<organism evidence="3 4">
    <name type="scientific">Fistulina hepatica ATCC 64428</name>
    <dbReference type="NCBI Taxonomy" id="1128425"/>
    <lineage>
        <taxon>Eukaryota</taxon>
        <taxon>Fungi</taxon>
        <taxon>Dikarya</taxon>
        <taxon>Basidiomycota</taxon>
        <taxon>Agaricomycotina</taxon>
        <taxon>Agaricomycetes</taxon>
        <taxon>Agaricomycetidae</taxon>
        <taxon>Agaricales</taxon>
        <taxon>Fistulinaceae</taxon>
        <taxon>Fistulina</taxon>
    </lineage>
</organism>
<feature type="region of interest" description="Disordered" evidence="1">
    <location>
        <begin position="148"/>
        <end position="194"/>
    </location>
</feature>
<accession>A0A0D7AAQ0</accession>
<dbReference type="InterPro" id="IPR036420">
    <property type="entry name" value="BRCT_dom_sf"/>
</dbReference>
<dbReference type="PANTHER" id="PTHR47351:SF1">
    <property type="entry name" value="CHITIN BIOSYNTHESIS PROTEIN CHS5"/>
    <property type="match status" value="1"/>
</dbReference>
<dbReference type="GO" id="GO:0034044">
    <property type="term" value="C:exomer complex"/>
    <property type="evidence" value="ECO:0007669"/>
    <property type="project" value="TreeGrafter"/>
</dbReference>
<feature type="compositionally biased region" description="Polar residues" evidence="1">
    <location>
        <begin position="237"/>
        <end position="246"/>
    </location>
</feature>
<reference evidence="3 4" key="1">
    <citation type="journal article" date="2015" name="Fungal Genet. Biol.">
        <title>Evolution of novel wood decay mechanisms in Agaricales revealed by the genome sequences of Fistulina hepatica and Cylindrobasidium torrendii.</title>
        <authorList>
            <person name="Floudas D."/>
            <person name="Held B.W."/>
            <person name="Riley R."/>
            <person name="Nagy L.G."/>
            <person name="Koehler G."/>
            <person name="Ransdell A.S."/>
            <person name="Younus H."/>
            <person name="Chow J."/>
            <person name="Chiniquy J."/>
            <person name="Lipzen A."/>
            <person name="Tritt A."/>
            <person name="Sun H."/>
            <person name="Haridas S."/>
            <person name="LaButti K."/>
            <person name="Ohm R.A."/>
            <person name="Kues U."/>
            <person name="Blanchette R.A."/>
            <person name="Grigoriev I.V."/>
            <person name="Minto R.E."/>
            <person name="Hibbett D.S."/>
        </authorList>
    </citation>
    <scope>NUCLEOTIDE SEQUENCE [LARGE SCALE GENOMIC DNA]</scope>
    <source>
        <strain evidence="3 4">ATCC 64428</strain>
    </source>
</reference>
<feature type="compositionally biased region" description="Polar residues" evidence="1">
    <location>
        <begin position="260"/>
        <end position="272"/>
    </location>
</feature>
<dbReference type="Pfam" id="PF16893">
    <property type="entry name" value="fn3_2"/>
    <property type="match status" value="1"/>
</dbReference>
<dbReference type="InterPro" id="IPR001357">
    <property type="entry name" value="BRCT_dom"/>
</dbReference>
<protein>
    <recommendedName>
        <fullName evidence="2">BRCT domain-containing protein</fullName>
    </recommendedName>
</protein>
<dbReference type="InterPro" id="IPR052827">
    <property type="entry name" value="CHS_Export/Cell_Fusion_Reg"/>
</dbReference>
<feature type="region of interest" description="Disordered" evidence="1">
    <location>
        <begin position="309"/>
        <end position="334"/>
    </location>
</feature>
<dbReference type="GO" id="GO:0000747">
    <property type="term" value="P:conjugation with cellular fusion"/>
    <property type="evidence" value="ECO:0007669"/>
    <property type="project" value="TreeGrafter"/>
</dbReference>
<dbReference type="PANTHER" id="PTHR47351">
    <property type="entry name" value="CHITIN BIOSYNTHESIS PROTEIN CHS5"/>
    <property type="match status" value="1"/>
</dbReference>
<dbReference type="AlphaFoldDB" id="A0A0D7AAQ0"/>
<dbReference type="PROSITE" id="PS50172">
    <property type="entry name" value="BRCT"/>
    <property type="match status" value="1"/>
</dbReference>
<feature type="compositionally biased region" description="Polar residues" evidence="1">
    <location>
        <begin position="149"/>
        <end position="177"/>
    </location>
</feature>
<dbReference type="Pfam" id="PF00533">
    <property type="entry name" value="BRCT"/>
    <property type="match status" value="1"/>
</dbReference>
<proteinExistence type="predicted"/>
<sequence>MKLSGLEIDTEYTFQLILRTTAGTFPSNVALVQTHTMTDTSGICGCFGTIQDPELLENAKDALVQMGAKWSDKIQIDTTHFVCTTPAMTPGGAEAGGNTPQSPGIEYQRALQLSIPVVQPQWILACHSEHRMIPIAHYYLDAQLPPSAASYTSPTRPQSMSQLSLGRSPPTSATSTGRGMRASMPAPARTPEGTTSAFVNQAVAASPSFRPVPEAETPPAAKVVVDDPDAEPVELTRSASRSSQRLSHGGAANDGHQPQEAMSHTHSRSGSMNKVFKFSTPTTSPTIGGSAPGPVSLSQVAEEMEEKLGVSERRSPAPSNIDIPPHPPIEKEPQQSVDFEGDAEEEEVGDTCQMERVKSVSSMSSKMSISSCLDLYPMVSSHTGEWQLDPALHSLVWIIPRVSTEGTDKNGEPTRSGSIVFSVAGDDVGAFFPVEASFVVSGSMAGISVESAGLTDGGK</sequence>
<dbReference type="SUPFAM" id="SSF52113">
    <property type="entry name" value="BRCT domain"/>
    <property type="match status" value="1"/>
</dbReference>
<evidence type="ECO:0000313" key="3">
    <source>
        <dbReference type="EMBL" id="KIY48082.1"/>
    </source>
</evidence>
<evidence type="ECO:0000259" key="2">
    <source>
        <dbReference type="PROSITE" id="PS50172"/>
    </source>
</evidence>
<feature type="domain" description="BRCT" evidence="2">
    <location>
        <begin position="57"/>
        <end position="140"/>
    </location>
</feature>
<feature type="region of interest" description="Disordered" evidence="1">
    <location>
        <begin position="208"/>
        <end position="294"/>
    </location>
</feature>
<name>A0A0D7AAQ0_9AGAR</name>
<dbReference type="OrthoDB" id="245697at2759"/>
<evidence type="ECO:0000313" key="4">
    <source>
        <dbReference type="Proteomes" id="UP000054144"/>
    </source>
</evidence>
<dbReference type="EMBL" id="KN881857">
    <property type="protein sequence ID" value="KIY48082.1"/>
    <property type="molecule type" value="Genomic_DNA"/>
</dbReference>
<gene>
    <name evidence="3" type="ORF">FISHEDRAFT_74000</name>
</gene>
<dbReference type="Proteomes" id="UP000054144">
    <property type="component" value="Unassembled WGS sequence"/>
</dbReference>
<dbReference type="InterPro" id="IPR031669">
    <property type="entry name" value="Fn3_2"/>
</dbReference>
<keyword evidence="4" id="KW-1185">Reference proteome</keyword>
<dbReference type="Gene3D" id="3.40.50.10190">
    <property type="entry name" value="BRCT domain"/>
    <property type="match status" value="1"/>
</dbReference>
<dbReference type="GO" id="GO:0006893">
    <property type="term" value="P:Golgi to plasma membrane transport"/>
    <property type="evidence" value="ECO:0007669"/>
    <property type="project" value="TreeGrafter"/>
</dbReference>
<evidence type="ECO:0000256" key="1">
    <source>
        <dbReference type="SAM" id="MobiDB-lite"/>
    </source>
</evidence>